<comment type="caution">
    <text evidence="3">The sequence shown here is derived from an EMBL/GenBank/DDBJ whole genome shotgun (WGS) entry which is preliminary data.</text>
</comment>
<dbReference type="EMBL" id="PZJJ01000054">
    <property type="protein sequence ID" value="PTL37408.1"/>
    <property type="molecule type" value="Genomic_DNA"/>
</dbReference>
<proteinExistence type="predicted"/>
<dbReference type="GO" id="GO:0016788">
    <property type="term" value="F:hydrolase activity, acting on ester bonds"/>
    <property type="evidence" value="ECO:0007669"/>
    <property type="project" value="InterPro"/>
</dbReference>
<accession>A0A2T4U1Y9</accession>
<keyword evidence="4" id="KW-1185">Reference proteome</keyword>
<protein>
    <recommendedName>
        <fullName evidence="5">HNH nuclease domain-containing protein</fullName>
    </recommendedName>
</protein>
<organism evidence="3 4">
    <name type="scientific">Alkalicoccus saliphilus</name>
    <dbReference type="NCBI Taxonomy" id="200989"/>
    <lineage>
        <taxon>Bacteria</taxon>
        <taxon>Bacillati</taxon>
        <taxon>Bacillota</taxon>
        <taxon>Bacilli</taxon>
        <taxon>Bacillales</taxon>
        <taxon>Bacillaceae</taxon>
        <taxon>Alkalicoccus</taxon>
    </lineage>
</organism>
<dbReference type="AlphaFoldDB" id="A0A2T4U1Y9"/>
<dbReference type="InterPro" id="IPR010902">
    <property type="entry name" value="NUMOD4"/>
</dbReference>
<reference evidence="3 4" key="1">
    <citation type="submission" date="2018-03" db="EMBL/GenBank/DDBJ databases">
        <title>Alkalicoccus saliphilus sp. nov., isolated from a mineral pool.</title>
        <authorList>
            <person name="Zhao B."/>
        </authorList>
    </citation>
    <scope>NUCLEOTIDE SEQUENCE [LARGE SCALE GENOMIC DNA]</scope>
    <source>
        <strain evidence="3 4">6AG</strain>
    </source>
</reference>
<evidence type="ECO:0008006" key="5">
    <source>
        <dbReference type="Google" id="ProtNLM"/>
    </source>
</evidence>
<gene>
    <name evidence="3" type="ORF">C6Y45_16640</name>
</gene>
<evidence type="ECO:0000313" key="4">
    <source>
        <dbReference type="Proteomes" id="UP000240509"/>
    </source>
</evidence>
<dbReference type="Pfam" id="PF13392">
    <property type="entry name" value="HNH_3"/>
    <property type="match status" value="1"/>
</dbReference>
<sequence length="145" mass="16818">MDAQTFNKIKEITSVGEWREVEGYPNYMVNTYGEVLNKNNGKIIKQHNNTGGYKFVCLRSYGKPKQLLVHRLVATAFIPNPDNRGVVNHIDSDRGNPQKSNLEWVTHKGNSEHMVDNFRSPNQTMTILLDKFEYEIFFFHRKGDV</sequence>
<dbReference type="SUPFAM" id="SSF54060">
    <property type="entry name" value="His-Me finger endonucleases"/>
    <property type="match status" value="1"/>
</dbReference>
<name>A0A2T4U1Y9_9BACI</name>
<evidence type="ECO:0000259" key="1">
    <source>
        <dbReference type="Pfam" id="PF07463"/>
    </source>
</evidence>
<dbReference type="InterPro" id="IPR044925">
    <property type="entry name" value="His-Me_finger_sf"/>
</dbReference>
<evidence type="ECO:0000259" key="2">
    <source>
        <dbReference type="Pfam" id="PF13392"/>
    </source>
</evidence>
<dbReference type="RefSeq" id="WP_107586350.1">
    <property type="nucleotide sequence ID" value="NZ_PZJJ01000054.1"/>
</dbReference>
<feature type="domain" description="HNH nuclease" evidence="2">
    <location>
        <begin position="68"/>
        <end position="111"/>
    </location>
</feature>
<dbReference type="Proteomes" id="UP000240509">
    <property type="component" value="Unassembled WGS sequence"/>
</dbReference>
<dbReference type="InterPro" id="IPR003615">
    <property type="entry name" value="HNH_nuc"/>
</dbReference>
<dbReference type="Gene3D" id="3.90.75.20">
    <property type="match status" value="1"/>
</dbReference>
<evidence type="ECO:0000313" key="3">
    <source>
        <dbReference type="EMBL" id="PTL37408.1"/>
    </source>
</evidence>
<dbReference type="Pfam" id="PF07463">
    <property type="entry name" value="NUMOD4"/>
    <property type="match status" value="1"/>
</dbReference>
<feature type="domain" description="NUMOD4" evidence="1">
    <location>
        <begin position="17"/>
        <end position="59"/>
    </location>
</feature>